<dbReference type="InterPro" id="IPR006677">
    <property type="entry name" value="tRNA_intron_Endonuc_cat-like"/>
</dbReference>
<protein>
    <submittedName>
        <fullName evidence="3">tRNA intron endonuclease</fullName>
    </submittedName>
</protein>
<name>A0A0D5C3Y0_9ARCH</name>
<evidence type="ECO:0000313" key="3">
    <source>
        <dbReference type="EMBL" id="AJW71401.1"/>
    </source>
</evidence>
<dbReference type="Gene3D" id="3.40.1350.150">
    <property type="match status" value="1"/>
</dbReference>
<dbReference type="Pfam" id="PF01974">
    <property type="entry name" value="tRNA_int_endo"/>
    <property type="match status" value="1"/>
</dbReference>
<organism evidence="3 4">
    <name type="scientific">Nitrosopumilus adriaticus</name>
    <dbReference type="NCBI Taxonomy" id="1580092"/>
    <lineage>
        <taxon>Archaea</taxon>
        <taxon>Nitrososphaerota</taxon>
        <taxon>Nitrososphaeria</taxon>
        <taxon>Nitrosopumilales</taxon>
        <taxon>Nitrosopumilaceae</taxon>
        <taxon>Nitrosopumilus</taxon>
    </lineage>
</organism>
<dbReference type="Proteomes" id="UP000032408">
    <property type="component" value="Chromosome"/>
</dbReference>
<evidence type="ECO:0000259" key="2">
    <source>
        <dbReference type="Pfam" id="PF02778"/>
    </source>
</evidence>
<keyword evidence="4" id="KW-1185">Reference proteome</keyword>
<feature type="domain" description="tRNA intron endonuclease catalytic" evidence="1">
    <location>
        <begin position="100"/>
        <end position="184"/>
    </location>
</feature>
<dbReference type="InterPro" id="IPR006678">
    <property type="entry name" value="tRNA_intron_Endonuc_N"/>
</dbReference>
<feature type="domain" description="tRNA intron endonuclease N-terminal" evidence="2">
    <location>
        <begin position="26"/>
        <end position="89"/>
    </location>
</feature>
<reference evidence="4" key="1">
    <citation type="submission" date="2015-03" db="EMBL/GenBank/DDBJ databases">
        <title>Characterization of two novel Thaumarchaeota isolated from the Northern Adriatic Sea.</title>
        <authorList>
            <person name="Bayer B."/>
            <person name="Vojvoda J."/>
            <person name="Offre P."/>
            <person name="Srivastava A."/>
            <person name="Elisabeth N."/>
            <person name="Garcia J.A.L."/>
            <person name="Schleper C."/>
            <person name="Herndl G.J."/>
        </authorList>
    </citation>
    <scope>NUCLEOTIDE SEQUENCE [LARGE SCALE GENOMIC DNA]</scope>
    <source>
        <strain evidence="4">NF5</strain>
    </source>
</reference>
<proteinExistence type="predicted"/>
<dbReference type="CDD" id="cd22363">
    <property type="entry name" value="tRNA-intron_lyase_C"/>
    <property type="match status" value="1"/>
</dbReference>
<accession>A0A0D5C3Y0</accession>
<dbReference type="HOGENOM" id="CLU_114393_0_0_2"/>
<gene>
    <name evidence="3" type="ORF">NADRNF5_1723</name>
</gene>
<evidence type="ECO:0000313" key="4">
    <source>
        <dbReference type="Proteomes" id="UP000032408"/>
    </source>
</evidence>
<dbReference type="GO" id="GO:0006388">
    <property type="term" value="P:tRNA splicing, via endonucleolytic cleavage and ligation"/>
    <property type="evidence" value="ECO:0007669"/>
    <property type="project" value="InterPro"/>
</dbReference>
<dbReference type="EMBL" id="CP011070">
    <property type="protein sequence ID" value="AJW71401.1"/>
    <property type="molecule type" value="Genomic_DNA"/>
</dbReference>
<dbReference type="KEGG" id="nin:NADRNF5_1723"/>
<dbReference type="NCBIfam" id="TIGR00324">
    <property type="entry name" value="endA"/>
    <property type="match status" value="1"/>
</dbReference>
<dbReference type="SUPFAM" id="SSF53032">
    <property type="entry name" value="tRNA-intron endonuclease catalytic domain-like"/>
    <property type="match status" value="1"/>
</dbReference>
<keyword evidence="3" id="KW-0378">Hydrolase</keyword>
<keyword evidence="3" id="KW-0540">Nuclease</keyword>
<evidence type="ECO:0000259" key="1">
    <source>
        <dbReference type="Pfam" id="PF01974"/>
    </source>
</evidence>
<dbReference type="InterPro" id="IPR006676">
    <property type="entry name" value="tRNA_splic"/>
</dbReference>
<dbReference type="STRING" id="1580092.NADRNF5_1723"/>
<dbReference type="SUPFAM" id="SSF55267">
    <property type="entry name" value="tRNA-intron endonuclease N-terminal domain-like"/>
    <property type="match status" value="1"/>
</dbReference>
<keyword evidence="3" id="KW-0255">Endonuclease</keyword>
<dbReference type="InterPro" id="IPR036167">
    <property type="entry name" value="tRNA_intron_Endo_cat-like_sf"/>
</dbReference>
<dbReference type="PANTHER" id="PTHR21227:SF0">
    <property type="entry name" value="TRNA-SPLICING ENDONUCLEASE SUBUNIT SEN2"/>
    <property type="match status" value="1"/>
</dbReference>
<reference evidence="3 4" key="2">
    <citation type="journal article" date="2016" name="ISME J.">
        <title>Physiological and genomic characterization of two novel marine thaumarchaeal strains indicates niche differentiation.</title>
        <authorList>
            <person name="Bayer B."/>
            <person name="Vojvoda J."/>
            <person name="Offre P."/>
            <person name="Alves R.J."/>
            <person name="Elisabeth N.H."/>
            <person name="Garcia J.A."/>
            <person name="Volland J.M."/>
            <person name="Srivastava A."/>
            <person name="Schleper C."/>
            <person name="Herndl G.J."/>
        </authorList>
    </citation>
    <scope>NUCLEOTIDE SEQUENCE [LARGE SCALE GENOMIC DNA]</scope>
    <source>
        <strain evidence="3 4">NF5</strain>
    </source>
</reference>
<dbReference type="AlphaFoldDB" id="A0A0D5C3Y0"/>
<dbReference type="Pfam" id="PF02778">
    <property type="entry name" value="tRNA_int_endo_N"/>
    <property type="match status" value="1"/>
</dbReference>
<dbReference type="GO" id="GO:0000213">
    <property type="term" value="F:tRNA-intron lyase activity"/>
    <property type="evidence" value="ECO:0007669"/>
    <property type="project" value="InterPro"/>
</dbReference>
<dbReference type="PANTHER" id="PTHR21227">
    <property type="entry name" value="TRNA-SPLICING ENDONUCLEASE SUBUNIT SEN2"/>
    <property type="match status" value="1"/>
</dbReference>
<dbReference type="GO" id="GO:0005737">
    <property type="term" value="C:cytoplasm"/>
    <property type="evidence" value="ECO:0007669"/>
    <property type="project" value="TreeGrafter"/>
</dbReference>
<dbReference type="InterPro" id="IPR036740">
    <property type="entry name" value="tRNA_intron_Endonuc_N_sf"/>
</dbReference>
<sequence length="205" mass="24225">MCPFFPMLIWKSFDFLIIMEETPIVNGEMISEQTCISDKNMIHELELKGYGEVENEKLFLKQFETLFLLYSKKLILKKAKKQIDFDTFMNICQKTDSDILTKFLIYRDLRNRGYVVKDGFGFGSDFRVYERGHFGEKGAKFLIFGLNEGQQEKMGNLQKKIEDITQMGKEPIIAVIERRGEVIYYKINRMNFNENKSRLEESFKI</sequence>